<evidence type="ECO:0000256" key="1">
    <source>
        <dbReference type="SAM" id="MobiDB-lite"/>
    </source>
</evidence>
<comment type="caution">
    <text evidence="2">The sequence shown here is derived from an EMBL/GenBank/DDBJ whole genome shotgun (WGS) entry which is preliminary data.</text>
</comment>
<dbReference type="AlphaFoldDB" id="A0AAW1N7Y7"/>
<evidence type="ECO:0000313" key="3">
    <source>
        <dbReference type="Proteomes" id="UP001458880"/>
    </source>
</evidence>
<evidence type="ECO:0000313" key="2">
    <source>
        <dbReference type="EMBL" id="KAK9754613.1"/>
    </source>
</evidence>
<dbReference type="EMBL" id="JASPKY010000006">
    <property type="protein sequence ID" value="KAK9754613.1"/>
    <property type="molecule type" value="Genomic_DNA"/>
</dbReference>
<dbReference type="Proteomes" id="UP001458880">
    <property type="component" value="Unassembled WGS sequence"/>
</dbReference>
<reference evidence="2 3" key="1">
    <citation type="journal article" date="2024" name="BMC Genomics">
        <title>De novo assembly and annotation of Popillia japonica's genome with initial clues to its potential as an invasive pest.</title>
        <authorList>
            <person name="Cucini C."/>
            <person name="Boschi S."/>
            <person name="Funari R."/>
            <person name="Cardaioli E."/>
            <person name="Iannotti N."/>
            <person name="Marturano G."/>
            <person name="Paoli F."/>
            <person name="Bruttini M."/>
            <person name="Carapelli A."/>
            <person name="Frati F."/>
            <person name="Nardi F."/>
        </authorList>
    </citation>
    <scope>NUCLEOTIDE SEQUENCE [LARGE SCALE GENOMIC DNA]</scope>
    <source>
        <strain evidence="2">DMR45628</strain>
    </source>
</reference>
<name>A0AAW1N7Y7_POPJA</name>
<organism evidence="2 3">
    <name type="scientific">Popillia japonica</name>
    <name type="common">Japanese beetle</name>
    <dbReference type="NCBI Taxonomy" id="7064"/>
    <lineage>
        <taxon>Eukaryota</taxon>
        <taxon>Metazoa</taxon>
        <taxon>Ecdysozoa</taxon>
        <taxon>Arthropoda</taxon>
        <taxon>Hexapoda</taxon>
        <taxon>Insecta</taxon>
        <taxon>Pterygota</taxon>
        <taxon>Neoptera</taxon>
        <taxon>Endopterygota</taxon>
        <taxon>Coleoptera</taxon>
        <taxon>Polyphaga</taxon>
        <taxon>Scarabaeiformia</taxon>
        <taxon>Scarabaeidae</taxon>
        <taxon>Rutelinae</taxon>
        <taxon>Popillia</taxon>
    </lineage>
</organism>
<accession>A0AAW1N7Y7</accession>
<protein>
    <submittedName>
        <fullName evidence="2">Uncharacterized protein</fullName>
    </submittedName>
</protein>
<sequence>MSPNETHRKRRKTTQKSNKDYEEDKIYKKRLETLRNEPDADDQFGQYVAMELKGFRSAYNKQRLKSEVRKIVARIVDEDDMYYYASSSSTPTPIPPPG</sequence>
<gene>
    <name evidence="2" type="ORF">QE152_g1133</name>
</gene>
<proteinExistence type="predicted"/>
<feature type="region of interest" description="Disordered" evidence="1">
    <location>
        <begin position="1"/>
        <end position="24"/>
    </location>
</feature>
<keyword evidence="3" id="KW-1185">Reference proteome</keyword>